<reference evidence="6" key="1">
    <citation type="submission" date="2018-08" db="EMBL/GenBank/DDBJ databases">
        <title>Identification of Burkholderia cepacia strains that express a Burkholderia pseudomallei-like capsular polysaccharide.</title>
        <authorList>
            <person name="Burtnick M.N."/>
            <person name="Vongsouvath M."/>
            <person name="Newton P."/>
            <person name="Wuthiekanun V."/>
            <person name="Limmathurotsakul D."/>
            <person name="Brett P.J."/>
            <person name="Chantratita N."/>
            <person name="Dance D.A."/>
        </authorList>
    </citation>
    <scope>NUCLEOTIDE SEQUENCE</scope>
    <source>
        <strain evidence="6">SBXCC001</strain>
    </source>
</reference>
<name>A0AAW9CZ61_BURTH</name>
<dbReference type="InterPro" id="IPR001046">
    <property type="entry name" value="NRAMP_fam"/>
</dbReference>
<feature type="transmembrane region" description="Helical" evidence="5">
    <location>
        <begin position="16"/>
        <end position="40"/>
    </location>
</feature>
<dbReference type="GO" id="GO:0016020">
    <property type="term" value="C:membrane"/>
    <property type="evidence" value="ECO:0007669"/>
    <property type="project" value="UniProtKB-SubCell"/>
</dbReference>
<sequence>MIAGLAKYAGHTSATLFAIALLDASIIGAAAVSLATAYAIGDVFKIRHSLHRSVSDAKGFYLVYFGIVAAAAALVLIPGSPLGLLTEAVQTLAGVLLPSATVFLLLLCNDKAVLGPWVNSRN</sequence>
<dbReference type="Proteomes" id="UP001272137">
    <property type="component" value="Unassembled WGS sequence"/>
</dbReference>
<comment type="caution">
    <text evidence="6">The sequence shown here is derived from an EMBL/GenBank/DDBJ whole genome shotgun (WGS) entry which is preliminary data.</text>
</comment>
<evidence type="ECO:0000256" key="3">
    <source>
        <dbReference type="ARBA" id="ARBA00022989"/>
    </source>
</evidence>
<dbReference type="GO" id="GO:0046873">
    <property type="term" value="F:metal ion transmembrane transporter activity"/>
    <property type="evidence" value="ECO:0007669"/>
    <property type="project" value="InterPro"/>
</dbReference>
<dbReference type="AlphaFoldDB" id="A0AAW9CZ61"/>
<accession>A0AAW9CZ61</accession>
<dbReference type="Pfam" id="PF01566">
    <property type="entry name" value="Nramp"/>
    <property type="match status" value="1"/>
</dbReference>
<dbReference type="EMBL" id="QXCT01000002">
    <property type="protein sequence ID" value="MDW9253969.1"/>
    <property type="molecule type" value="Genomic_DNA"/>
</dbReference>
<evidence type="ECO:0000313" key="6">
    <source>
        <dbReference type="EMBL" id="MDW9253969.1"/>
    </source>
</evidence>
<evidence type="ECO:0000256" key="5">
    <source>
        <dbReference type="SAM" id="Phobius"/>
    </source>
</evidence>
<feature type="transmembrane region" description="Helical" evidence="5">
    <location>
        <begin position="61"/>
        <end position="82"/>
    </location>
</feature>
<protein>
    <submittedName>
        <fullName evidence="6">Natural resistance-associated macrophage family protein</fullName>
    </submittedName>
</protein>
<evidence type="ECO:0000256" key="4">
    <source>
        <dbReference type="ARBA" id="ARBA00023136"/>
    </source>
</evidence>
<evidence type="ECO:0000313" key="7">
    <source>
        <dbReference type="Proteomes" id="UP001272137"/>
    </source>
</evidence>
<keyword evidence="4 5" id="KW-0472">Membrane</keyword>
<proteinExistence type="predicted"/>
<comment type="subcellular location">
    <subcellularLocation>
        <location evidence="1">Membrane</location>
        <topology evidence="1">Multi-pass membrane protein</topology>
    </subcellularLocation>
</comment>
<evidence type="ECO:0000256" key="2">
    <source>
        <dbReference type="ARBA" id="ARBA00022692"/>
    </source>
</evidence>
<evidence type="ECO:0000256" key="1">
    <source>
        <dbReference type="ARBA" id="ARBA00004141"/>
    </source>
</evidence>
<keyword evidence="3 5" id="KW-1133">Transmembrane helix</keyword>
<organism evidence="6 7">
    <name type="scientific">Burkholderia thailandensis</name>
    <dbReference type="NCBI Taxonomy" id="57975"/>
    <lineage>
        <taxon>Bacteria</taxon>
        <taxon>Pseudomonadati</taxon>
        <taxon>Pseudomonadota</taxon>
        <taxon>Betaproteobacteria</taxon>
        <taxon>Burkholderiales</taxon>
        <taxon>Burkholderiaceae</taxon>
        <taxon>Burkholderia</taxon>
        <taxon>pseudomallei group</taxon>
    </lineage>
</organism>
<gene>
    <name evidence="6" type="ORF">C7S16_3281</name>
</gene>
<feature type="transmembrane region" description="Helical" evidence="5">
    <location>
        <begin position="88"/>
        <end position="107"/>
    </location>
</feature>
<keyword evidence="2 5" id="KW-0812">Transmembrane</keyword>